<accession>A0A316ALT9</accession>
<proteinExistence type="predicted"/>
<reference evidence="2 3" key="1">
    <citation type="submission" date="2018-03" db="EMBL/GenBank/DDBJ databases">
        <title>Genomic Encyclopedia of Archaeal and Bacterial Type Strains, Phase II (KMG-II): from individual species to whole genera.</title>
        <authorList>
            <person name="Goeker M."/>
        </authorList>
    </citation>
    <scope>NUCLEOTIDE SEQUENCE [LARGE SCALE GENOMIC DNA]</scope>
    <source>
        <strain evidence="2 3">DSM 100346</strain>
    </source>
</reference>
<name>A0A316ALT9_9BACT</name>
<sequence>MQPSTPLVTVVLVSYNRASYLEQAIESVLTQTYACIELIIVDNASSDGSQGLILSYEKQFPSLLCIYNKYNMGLCGAFNQGLKRAGGKYIIDLAADDILLASCIEQQVRCFESLAGDYGLVFSNAYYVDSRGGMIRTHYRIDGQGHAREPIPTGWVYDQVLERYFICTPTMIMRTQMLQDMGGYDESLVVEDFDLWIRTAHRYRYHYLDRILVAKRMLQGSLGMQIVRRGSGILNSHLIVCHKALGFLSTNRQKDLLANRIRGFIRKCWYAQEFSLAQEFGMLLVQLQKPGLFTNLLLLLCRFRLPVNGLYRLYLRIFKKLSA</sequence>
<dbReference type="Pfam" id="PF00535">
    <property type="entry name" value="Glycos_transf_2"/>
    <property type="match status" value="1"/>
</dbReference>
<comment type="caution">
    <text evidence="2">The sequence shown here is derived from an EMBL/GenBank/DDBJ whole genome shotgun (WGS) entry which is preliminary data.</text>
</comment>
<dbReference type="InterPro" id="IPR001173">
    <property type="entry name" value="Glyco_trans_2-like"/>
</dbReference>
<dbReference type="SUPFAM" id="SSF53448">
    <property type="entry name" value="Nucleotide-diphospho-sugar transferases"/>
    <property type="match status" value="1"/>
</dbReference>
<dbReference type="OrthoDB" id="396512at2"/>
<evidence type="ECO:0000259" key="1">
    <source>
        <dbReference type="Pfam" id="PF00535"/>
    </source>
</evidence>
<dbReference type="GO" id="GO:0016758">
    <property type="term" value="F:hexosyltransferase activity"/>
    <property type="evidence" value="ECO:0007669"/>
    <property type="project" value="UniProtKB-ARBA"/>
</dbReference>
<dbReference type="RefSeq" id="WP_109674101.1">
    <property type="nucleotide sequence ID" value="NZ_QGDT01000004.1"/>
</dbReference>
<dbReference type="Proteomes" id="UP000245880">
    <property type="component" value="Unassembled WGS sequence"/>
</dbReference>
<dbReference type="InterPro" id="IPR029044">
    <property type="entry name" value="Nucleotide-diphossugar_trans"/>
</dbReference>
<organism evidence="2 3">
    <name type="scientific">Dyadobacter jejuensis</name>
    <dbReference type="NCBI Taxonomy" id="1082580"/>
    <lineage>
        <taxon>Bacteria</taxon>
        <taxon>Pseudomonadati</taxon>
        <taxon>Bacteroidota</taxon>
        <taxon>Cytophagia</taxon>
        <taxon>Cytophagales</taxon>
        <taxon>Spirosomataceae</taxon>
        <taxon>Dyadobacter</taxon>
    </lineage>
</organism>
<dbReference type="PANTHER" id="PTHR22916">
    <property type="entry name" value="GLYCOSYLTRANSFERASE"/>
    <property type="match status" value="1"/>
</dbReference>
<keyword evidence="2" id="KW-0808">Transferase</keyword>
<dbReference type="Gene3D" id="3.90.550.10">
    <property type="entry name" value="Spore Coat Polysaccharide Biosynthesis Protein SpsA, Chain A"/>
    <property type="match status" value="1"/>
</dbReference>
<dbReference type="EMBL" id="QGDT01000004">
    <property type="protein sequence ID" value="PWJ58219.1"/>
    <property type="molecule type" value="Genomic_DNA"/>
</dbReference>
<evidence type="ECO:0000313" key="2">
    <source>
        <dbReference type="EMBL" id="PWJ58219.1"/>
    </source>
</evidence>
<gene>
    <name evidence="2" type="ORF">CLV98_10477</name>
</gene>
<evidence type="ECO:0000313" key="3">
    <source>
        <dbReference type="Proteomes" id="UP000245880"/>
    </source>
</evidence>
<feature type="domain" description="Glycosyltransferase 2-like" evidence="1">
    <location>
        <begin position="9"/>
        <end position="145"/>
    </location>
</feature>
<keyword evidence="3" id="KW-1185">Reference proteome</keyword>
<dbReference type="AlphaFoldDB" id="A0A316ALT9"/>
<dbReference type="PANTHER" id="PTHR22916:SF3">
    <property type="entry name" value="UDP-GLCNAC:BETAGAL BETA-1,3-N-ACETYLGLUCOSAMINYLTRANSFERASE-LIKE PROTEIN 1"/>
    <property type="match status" value="1"/>
</dbReference>
<protein>
    <submittedName>
        <fullName evidence="2">Glycosyl transferase family 2</fullName>
    </submittedName>
</protein>